<keyword evidence="10" id="KW-0677">Repeat</keyword>
<evidence type="ECO:0000256" key="12">
    <source>
        <dbReference type="ARBA" id="ARBA00022786"/>
    </source>
</evidence>
<evidence type="ECO:0000313" key="18">
    <source>
        <dbReference type="EMBL" id="ORY15960.1"/>
    </source>
</evidence>
<evidence type="ECO:0000256" key="13">
    <source>
        <dbReference type="ARBA" id="ARBA00022833"/>
    </source>
</evidence>
<evidence type="ECO:0000313" key="19">
    <source>
        <dbReference type="Proteomes" id="UP000193144"/>
    </source>
</evidence>
<evidence type="ECO:0000256" key="15">
    <source>
        <dbReference type="PROSITE-ProRule" id="PRU00175"/>
    </source>
</evidence>
<keyword evidence="9 16" id="KW-0479">Metal-binding</keyword>
<dbReference type="PANTHER" id="PTHR12389:SF0">
    <property type="entry name" value="E3 UBIQUITIN-PROTEIN LIGASE LISTERIN"/>
    <property type="match status" value="1"/>
</dbReference>
<dbReference type="CDD" id="cd16491">
    <property type="entry name" value="RING-CH-C4HC3_LTN1"/>
    <property type="match status" value="1"/>
</dbReference>
<comment type="function">
    <text evidence="14">E3 ubiquitin-protein ligase component of the ribosome quality control complex (RQC), a ribosome-associated complex that mediates ubiquitination and extraction of incompletely synthesized nascent chains for proteasomal degradation. Mediates ubiquitination of proteins derived from mRNAs lacking stop codons (non-stop proteins) and other translation arrest products induced by poly-lysine sequences and tandem rare codons. Ubiquitination leads to CDC48 recruitment for extraction and degradation of the incomplete translation product. May indirectly play a role in chromatin function and transcription.</text>
</comment>
<dbReference type="InterPro" id="IPR016024">
    <property type="entry name" value="ARM-type_fold"/>
</dbReference>
<dbReference type="GO" id="GO:1990112">
    <property type="term" value="C:RQC complex"/>
    <property type="evidence" value="ECO:0007669"/>
    <property type="project" value="UniProtKB-UniRule"/>
</dbReference>
<comment type="caution">
    <text evidence="18">The sequence shown here is derived from an EMBL/GenBank/DDBJ whole genome shotgun (WGS) entry which is preliminary data.</text>
</comment>
<dbReference type="PANTHER" id="PTHR12389">
    <property type="entry name" value="ZINC FINGER PROTEIN 294"/>
    <property type="match status" value="1"/>
</dbReference>
<dbReference type="GO" id="GO:0016567">
    <property type="term" value="P:protein ubiquitination"/>
    <property type="evidence" value="ECO:0007669"/>
    <property type="project" value="UniProtKB-UniPathway"/>
</dbReference>
<dbReference type="EC" id="2.3.2.27" evidence="5 16"/>
<evidence type="ECO:0000259" key="17">
    <source>
        <dbReference type="PROSITE" id="PS50089"/>
    </source>
</evidence>
<protein>
    <recommendedName>
        <fullName evidence="6 16">E3 ubiquitin-protein ligase listerin</fullName>
        <ecNumber evidence="5 16">2.3.2.27</ecNumber>
    </recommendedName>
    <alternativeName>
        <fullName evidence="16">RING-type E3 ubiquitin transferase listerin</fullName>
    </alternativeName>
</protein>
<dbReference type="Pfam" id="PF23009">
    <property type="entry name" value="UBC_like"/>
    <property type="match status" value="1"/>
</dbReference>
<dbReference type="SMART" id="SM00184">
    <property type="entry name" value="RING"/>
    <property type="match status" value="1"/>
</dbReference>
<dbReference type="GO" id="GO:1990116">
    <property type="term" value="P:ribosome-associated ubiquitin-dependent protein catabolic process"/>
    <property type="evidence" value="ECO:0007669"/>
    <property type="project" value="UniProtKB-UniRule"/>
</dbReference>
<dbReference type="Gene3D" id="1.25.10.10">
    <property type="entry name" value="Leucine-rich Repeat Variant"/>
    <property type="match status" value="1"/>
</dbReference>
<keyword evidence="19" id="KW-1185">Reference proteome</keyword>
<dbReference type="Proteomes" id="UP000193144">
    <property type="component" value="Unassembled WGS sequence"/>
</dbReference>
<gene>
    <name evidence="18" type="ORF">BCR34DRAFT_557905</name>
</gene>
<comment type="subcellular location">
    <subcellularLocation>
        <location evidence="2">Cytoplasm</location>
        <location evidence="2">Cytosol</location>
    </subcellularLocation>
</comment>
<dbReference type="Pfam" id="PF22999">
    <property type="entry name" value="LTN1_E3_ligase_6th"/>
    <property type="match status" value="1"/>
</dbReference>
<evidence type="ECO:0000256" key="16">
    <source>
        <dbReference type="RuleBase" id="RU367090"/>
    </source>
</evidence>
<keyword evidence="8 16" id="KW-0808">Transferase</keyword>
<reference evidence="18 19" key="1">
    <citation type="submission" date="2016-07" db="EMBL/GenBank/DDBJ databases">
        <title>Pervasive Adenine N6-methylation of Active Genes in Fungi.</title>
        <authorList>
            <consortium name="DOE Joint Genome Institute"/>
            <person name="Mondo S.J."/>
            <person name="Dannebaum R.O."/>
            <person name="Kuo R.C."/>
            <person name="Labutti K."/>
            <person name="Haridas S."/>
            <person name="Kuo A."/>
            <person name="Salamov A."/>
            <person name="Ahrendt S.R."/>
            <person name="Lipzen A."/>
            <person name="Sullivan W."/>
            <person name="Andreopoulos W.B."/>
            <person name="Clum A."/>
            <person name="Lindquist E."/>
            <person name="Daum C."/>
            <person name="Ramamoorthy G.K."/>
            <person name="Gryganskyi A."/>
            <person name="Culley D."/>
            <person name="Magnuson J.K."/>
            <person name="James T.Y."/>
            <person name="O'Malley M.A."/>
            <person name="Stajich J.E."/>
            <person name="Spatafora J.W."/>
            <person name="Visel A."/>
            <person name="Grigoriev I.V."/>
        </authorList>
    </citation>
    <scope>NUCLEOTIDE SEQUENCE [LARGE SCALE GENOMIC DNA]</scope>
    <source>
        <strain evidence="18 19">CBS 115471</strain>
    </source>
</reference>
<dbReference type="InterPro" id="IPR039795">
    <property type="entry name" value="LTN1/Rkr1"/>
</dbReference>
<proteinExistence type="inferred from homology"/>
<dbReference type="SUPFAM" id="SSF57850">
    <property type="entry name" value="RING/U-box"/>
    <property type="match status" value="1"/>
</dbReference>
<keyword evidence="12 16" id="KW-0833">Ubl conjugation pathway</keyword>
<comment type="subunit">
    <text evidence="16">Component of the ribosome quality control complex (RQC).</text>
</comment>
<keyword evidence="11 15" id="KW-0863">Zinc-finger</keyword>
<dbReference type="EMBL" id="MCFA01000021">
    <property type="protein sequence ID" value="ORY15960.1"/>
    <property type="molecule type" value="Genomic_DNA"/>
</dbReference>
<dbReference type="Gene3D" id="3.30.40.10">
    <property type="entry name" value="Zinc/RING finger domain, C3HC4 (zinc finger)"/>
    <property type="match status" value="1"/>
</dbReference>
<dbReference type="InterPro" id="IPR054476">
    <property type="entry name" value="Ltn1_N"/>
</dbReference>
<evidence type="ECO:0000256" key="7">
    <source>
        <dbReference type="ARBA" id="ARBA00022490"/>
    </source>
</evidence>
<dbReference type="GO" id="GO:0061630">
    <property type="term" value="F:ubiquitin protein ligase activity"/>
    <property type="evidence" value="ECO:0007669"/>
    <property type="project" value="UniProtKB-UniRule"/>
</dbReference>
<organism evidence="18 19">
    <name type="scientific">Clohesyomyces aquaticus</name>
    <dbReference type="NCBI Taxonomy" id="1231657"/>
    <lineage>
        <taxon>Eukaryota</taxon>
        <taxon>Fungi</taxon>
        <taxon>Dikarya</taxon>
        <taxon>Ascomycota</taxon>
        <taxon>Pezizomycotina</taxon>
        <taxon>Dothideomycetes</taxon>
        <taxon>Pleosporomycetidae</taxon>
        <taxon>Pleosporales</taxon>
        <taxon>Lindgomycetaceae</taxon>
        <taxon>Clohesyomyces</taxon>
    </lineage>
</organism>
<dbReference type="FunFam" id="3.30.40.10:FF:000038">
    <property type="entry name" value="E3 ubiquitin-protein ligase listerin"/>
    <property type="match status" value="1"/>
</dbReference>
<dbReference type="Pfam" id="PF22958">
    <property type="entry name" value="Ltn1_1st"/>
    <property type="match status" value="1"/>
</dbReference>
<evidence type="ECO:0000256" key="4">
    <source>
        <dbReference type="ARBA" id="ARBA00007997"/>
    </source>
</evidence>
<evidence type="ECO:0000256" key="10">
    <source>
        <dbReference type="ARBA" id="ARBA00022737"/>
    </source>
</evidence>
<evidence type="ECO:0000256" key="3">
    <source>
        <dbReference type="ARBA" id="ARBA00004906"/>
    </source>
</evidence>
<dbReference type="UniPathway" id="UPA00143"/>
<dbReference type="InterPro" id="IPR039804">
    <property type="entry name" value="RING-CH-C4HC3_LTN1"/>
</dbReference>
<evidence type="ECO:0000256" key="2">
    <source>
        <dbReference type="ARBA" id="ARBA00004514"/>
    </source>
</evidence>
<dbReference type="Pfam" id="PF13639">
    <property type="entry name" value="zf-RING_2"/>
    <property type="match status" value="1"/>
</dbReference>
<comment type="function">
    <text evidence="16">E3 ubiquitin-protein ligase. Component of the ribosome quality control complex (RQC), a ribosome-associated complex that mediates ubiquitination and extraction of incompletely synthesized nascent chains for proteasomal degradation.</text>
</comment>
<evidence type="ECO:0000256" key="9">
    <source>
        <dbReference type="ARBA" id="ARBA00022723"/>
    </source>
</evidence>
<dbReference type="SMART" id="SM01197">
    <property type="entry name" value="FANCL_C"/>
    <property type="match status" value="1"/>
</dbReference>
<dbReference type="STRING" id="1231657.A0A1Y2A0M2"/>
<comment type="catalytic activity">
    <reaction evidence="1 16">
        <text>S-ubiquitinyl-[E2 ubiquitin-conjugating enzyme]-L-cysteine + [acceptor protein]-L-lysine = [E2 ubiquitin-conjugating enzyme]-L-cysteine + N(6)-ubiquitinyl-[acceptor protein]-L-lysine.</text>
        <dbReference type="EC" id="2.3.2.27"/>
    </reaction>
</comment>
<evidence type="ECO:0000256" key="14">
    <source>
        <dbReference type="ARBA" id="ARBA00055150"/>
    </source>
</evidence>
<dbReference type="GO" id="GO:0005829">
    <property type="term" value="C:cytosol"/>
    <property type="evidence" value="ECO:0007669"/>
    <property type="project" value="UniProtKB-SubCell"/>
</dbReference>
<dbReference type="SUPFAM" id="SSF48371">
    <property type="entry name" value="ARM repeat"/>
    <property type="match status" value="1"/>
</dbReference>
<accession>A0A1Y2A0M2</accession>
<evidence type="ECO:0000256" key="5">
    <source>
        <dbReference type="ARBA" id="ARBA00012483"/>
    </source>
</evidence>
<dbReference type="PROSITE" id="PS50089">
    <property type="entry name" value="ZF_RING_2"/>
    <property type="match status" value="1"/>
</dbReference>
<dbReference type="InterPro" id="IPR001841">
    <property type="entry name" value="Znf_RING"/>
</dbReference>
<dbReference type="InterPro" id="IPR011989">
    <property type="entry name" value="ARM-like"/>
</dbReference>
<evidence type="ECO:0000256" key="8">
    <source>
        <dbReference type="ARBA" id="ARBA00022679"/>
    </source>
</evidence>
<evidence type="ECO:0000256" key="11">
    <source>
        <dbReference type="ARBA" id="ARBA00022771"/>
    </source>
</evidence>
<dbReference type="GO" id="GO:0008270">
    <property type="term" value="F:zinc ion binding"/>
    <property type="evidence" value="ECO:0007669"/>
    <property type="project" value="UniProtKB-KW"/>
</dbReference>
<evidence type="ECO:0000256" key="1">
    <source>
        <dbReference type="ARBA" id="ARBA00000900"/>
    </source>
</evidence>
<keyword evidence="7" id="KW-0963">Cytoplasm</keyword>
<dbReference type="OrthoDB" id="6108at2759"/>
<comment type="similarity">
    <text evidence="4 16">Belongs to the LTN1 family.</text>
</comment>
<dbReference type="InterPro" id="IPR054477">
    <property type="entry name" value="LTN1_E3_ligase_6th"/>
</dbReference>
<dbReference type="SMART" id="SM00744">
    <property type="entry name" value="RINGv"/>
    <property type="match status" value="1"/>
</dbReference>
<dbReference type="InterPro" id="IPR054478">
    <property type="entry name" value="LTN1_UBC"/>
</dbReference>
<dbReference type="GO" id="GO:0072344">
    <property type="term" value="P:rescue of stalled ribosome"/>
    <property type="evidence" value="ECO:0007669"/>
    <property type="project" value="UniProtKB-UniRule"/>
</dbReference>
<keyword evidence="13 16" id="KW-0862">Zinc</keyword>
<feature type="domain" description="RING-type" evidence="17">
    <location>
        <begin position="1568"/>
        <end position="1614"/>
    </location>
</feature>
<sequence length="1620" mass="179343">MSKRQAKAQASSARAASTALGGFGTSASAFSASSSPLSYVSEPPDFSAISDPNVVVYFRNLSKKDSTTKAKALEELQAYIAALKEPVDEGVLEAWIKMYPRTSIDNAKSVRQNAHTLHGQIAASAGKRVAKYMPKSVAAWLCGLYDSDRSVAEATQNSLRLVFNSAEKIQGIRRAYQQPILEYCRDAVDKETALTLSDERITSPDDAEAKYSRVISACISLVGSLLANLKPEDLSKFQADYTSLLANSNIWAFATHADAPIRRSLHRFLKTCLTKQPDGINANLEAISKSYLSGALNSDQSGSAYDYLDVLATLTTTHPTAWTEHYKSKTSVDRRLRQFVKKGSQAGPRDYWARLVDLFKAIPKEALPKSSADAAELLNAFHGGLVKKDEPRANLETALTSYLRVADIISEPLAEGEKQKLAEEMVLPLISQYLRPSLEKPQWSLPPDGIGIAAKAATVGGIEGALRKEWPHYIQSVVDDIKTSAPEQSKDYEKSQNSLIQQGRRFAAFQERSLAADKTGRFTDVYLESNVSIIQEALNAVKNRNGKPYGAVAIVVEFLHKNGTFISANQEAKQQLEDFVQHEIPKLILSRSSPHLVDILYTFYQSPWFEASWSECLKSALKEPESPAKVAALNALLTSPKIPASFTLASKDPALQNYINANVHWALEGSAEWDSFSRILQSSSDILAPETTEEILSCMTTSLSISSQAPYALQGFRHIVKHNPSLLKSFLSTENGSNLLRQLLLASESPDDEIAEESAAVNSSIQTILSGDSASKKSVYDVIQRGLLDATKTSVSVETLVDLAKQLVKAGASWDEMVNVFPKLDDWSLALQPFLDTAPRRSLAITNPLGGAVYLVQPDSSGASLNKVPRDADGYSPAFRIAQYIIRLFKNSDLFNLRMLPSESKDAIIFNLALTVQLADDNLGLAGANDLWAIYNPEVEADAMSFMSDAQDHIKEEVKCLGSAWSDQEGGSSLLTWSSHLLSKCEKGVTPKAYYQARVYSHLVSEAIELHGSPSSLITAMQSTLKELRKTKDVFALLSFLNAFKEPLAWTKSCERMCNELVADLTGLDIEQKAEEGLQKLILLNTIVSEQGDTAQSIAKQRVIFFVKHVLPYLQDLDMQLPIRAELCRALSTLLPLMSDIYGEHWSDILNTLAASWTKTSELEENESRSDSPIPFVHASLKLYAQLRIMTKDEDPNDDLVEAWKESEQAIAKGLINLLKHSQHFPDEFHQPLKIVNDVLARQISKVPLEHLEASEELFPLLYVESQPVQQTAFDILHKQIPAAQEQISIDSAVEKTTARLPEELLSLILEAPTASAMAEANFERNVPLSLRGYLLSWLLVFDHLEHASFKVKNDYIEHIKEGEYLPGLLNFTFDFLGHAHHEPVDVSRLDITSYTPDQEPPRRDVQWLLTHLYFLCLRHMPSLAKAWWIDCKSRPIVATLDKWTQKYISPPVVAAALQSVTDWATAQSDADPDSPFSIRVSPRASEITASYTVDEQTMSMRITLPPAFPLSNARIEGLNRVAVNETKWQSWLMTSLGAITLFNGSLIDALTTFKKNVEGAMKGQSECAICYSIVGSDRRLPDKRCSTCKNLFHGGCLFKWFKSSSSSSCPLCRNPFNYG</sequence>
<dbReference type="InterPro" id="IPR013083">
    <property type="entry name" value="Znf_RING/FYVE/PHD"/>
</dbReference>
<name>A0A1Y2A0M2_9PLEO</name>
<comment type="pathway">
    <text evidence="3 16">Protein modification; protein ubiquitination.</text>
</comment>
<dbReference type="GO" id="GO:0043023">
    <property type="term" value="F:ribosomal large subunit binding"/>
    <property type="evidence" value="ECO:0007669"/>
    <property type="project" value="TreeGrafter"/>
</dbReference>
<evidence type="ECO:0000256" key="6">
    <source>
        <dbReference type="ARBA" id="ARBA00017157"/>
    </source>
</evidence>
<dbReference type="InterPro" id="IPR011016">
    <property type="entry name" value="Znf_RING-CH"/>
</dbReference>